<dbReference type="Proteomes" id="UP000317371">
    <property type="component" value="Unassembled WGS sequence"/>
</dbReference>
<dbReference type="PANTHER" id="PTHR43462">
    <property type="entry name" value="ALANYL-TRNA EDITING PROTEIN"/>
    <property type="match status" value="1"/>
</dbReference>
<dbReference type="PROSITE" id="PS50860">
    <property type="entry name" value="AA_TRNA_LIGASE_II_ALA"/>
    <property type="match status" value="1"/>
</dbReference>
<proteinExistence type="inferred from homology"/>
<dbReference type="FunFam" id="3.10.310.40:FF:000001">
    <property type="entry name" value="Alanine--tRNA ligase"/>
    <property type="match status" value="1"/>
</dbReference>
<gene>
    <name evidence="17" type="ORF">FKZ61_13255</name>
</gene>
<keyword evidence="18" id="KW-1185">Reference proteome</keyword>
<comment type="subcellular location">
    <subcellularLocation>
        <location evidence="2">Cytoplasm</location>
    </subcellularLocation>
</comment>
<evidence type="ECO:0000256" key="6">
    <source>
        <dbReference type="ARBA" id="ARBA00022555"/>
    </source>
</evidence>
<evidence type="ECO:0000256" key="8">
    <source>
        <dbReference type="ARBA" id="ARBA00022723"/>
    </source>
</evidence>
<dbReference type="Gene3D" id="3.10.310.40">
    <property type="match status" value="1"/>
</dbReference>
<evidence type="ECO:0000256" key="15">
    <source>
        <dbReference type="ARBA" id="ARBA00032577"/>
    </source>
</evidence>
<evidence type="ECO:0000256" key="13">
    <source>
        <dbReference type="ARBA" id="ARBA00022917"/>
    </source>
</evidence>
<evidence type="ECO:0000256" key="11">
    <source>
        <dbReference type="ARBA" id="ARBA00022840"/>
    </source>
</evidence>
<keyword evidence="12" id="KW-0694">RNA-binding</keyword>
<keyword evidence="10" id="KW-0862">Zinc</keyword>
<dbReference type="EC" id="6.1.1.7" evidence="4"/>
<protein>
    <recommendedName>
        <fullName evidence="5">Alanine--tRNA ligase</fullName>
        <ecNumber evidence="4">6.1.1.7</ecNumber>
    </recommendedName>
    <alternativeName>
        <fullName evidence="15">Alanyl-tRNA synthetase</fullName>
    </alternativeName>
</protein>
<name>A0A540VEE0_9CHLR</name>
<evidence type="ECO:0000256" key="10">
    <source>
        <dbReference type="ARBA" id="ARBA00022833"/>
    </source>
</evidence>
<dbReference type="SUPFAM" id="SSF55186">
    <property type="entry name" value="ThrRS/AlaRS common domain"/>
    <property type="match status" value="1"/>
</dbReference>
<evidence type="ECO:0000256" key="7">
    <source>
        <dbReference type="ARBA" id="ARBA00022598"/>
    </source>
</evidence>
<comment type="similarity">
    <text evidence="3">Belongs to the class-II aminoacyl-tRNA synthetase family.</text>
</comment>
<dbReference type="InterPro" id="IPR003156">
    <property type="entry name" value="DHHA1_dom"/>
</dbReference>
<dbReference type="SUPFAM" id="SSF50447">
    <property type="entry name" value="Translation proteins"/>
    <property type="match status" value="1"/>
</dbReference>
<dbReference type="GO" id="GO:0006419">
    <property type="term" value="P:alanyl-tRNA aminoacylation"/>
    <property type="evidence" value="ECO:0007669"/>
    <property type="project" value="InterPro"/>
</dbReference>
<dbReference type="InterPro" id="IPR018163">
    <property type="entry name" value="Thr/Ala-tRNA-synth_IIc_edit"/>
</dbReference>
<dbReference type="GO" id="GO:0005737">
    <property type="term" value="C:cytoplasm"/>
    <property type="evidence" value="ECO:0007669"/>
    <property type="project" value="UniProtKB-SubCell"/>
</dbReference>
<keyword evidence="8" id="KW-0479">Metal-binding</keyword>
<dbReference type="Pfam" id="PF02272">
    <property type="entry name" value="DHHA1"/>
    <property type="match status" value="1"/>
</dbReference>
<dbReference type="GO" id="GO:0000049">
    <property type="term" value="F:tRNA binding"/>
    <property type="evidence" value="ECO:0007669"/>
    <property type="project" value="UniProtKB-KW"/>
</dbReference>
<evidence type="ECO:0000256" key="4">
    <source>
        <dbReference type="ARBA" id="ARBA00013168"/>
    </source>
</evidence>
<evidence type="ECO:0000256" key="1">
    <source>
        <dbReference type="ARBA" id="ARBA00001947"/>
    </source>
</evidence>
<dbReference type="GO" id="GO:0005524">
    <property type="term" value="F:ATP binding"/>
    <property type="evidence" value="ECO:0007669"/>
    <property type="project" value="UniProtKB-KW"/>
</dbReference>
<dbReference type="EMBL" id="VIGC01000016">
    <property type="protein sequence ID" value="TQE95128.1"/>
    <property type="molecule type" value="Genomic_DNA"/>
</dbReference>
<dbReference type="OrthoDB" id="9812949at2"/>
<dbReference type="InterPro" id="IPR009000">
    <property type="entry name" value="Transl_B-barrel_sf"/>
</dbReference>
<organism evidence="17 18">
    <name type="scientific">Litorilinea aerophila</name>
    <dbReference type="NCBI Taxonomy" id="1204385"/>
    <lineage>
        <taxon>Bacteria</taxon>
        <taxon>Bacillati</taxon>
        <taxon>Chloroflexota</taxon>
        <taxon>Caldilineae</taxon>
        <taxon>Caldilineales</taxon>
        <taxon>Caldilineaceae</taxon>
        <taxon>Litorilinea</taxon>
    </lineage>
</organism>
<dbReference type="GO" id="GO:0004813">
    <property type="term" value="F:alanine-tRNA ligase activity"/>
    <property type="evidence" value="ECO:0007669"/>
    <property type="project" value="UniProtKB-EC"/>
</dbReference>
<dbReference type="PANTHER" id="PTHR43462:SF1">
    <property type="entry name" value="ALANYL-TRNA EDITING PROTEIN AARSD1"/>
    <property type="match status" value="1"/>
</dbReference>
<evidence type="ECO:0000256" key="14">
    <source>
        <dbReference type="ARBA" id="ARBA00023146"/>
    </source>
</evidence>
<evidence type="ECO:0000256" key="5">
    <source>
        <dbReference type="ARBA" id="ARBA00017959"/>
    </source>
</evidence>
<keyword evidence="7" id="KW-0436">Ligase</keyword>
<reference evidence="17 18" key="1">
    <citation type="submission" date="2019-06" db="EMBL/GenBank/DDBJ databases">
        <title>Genome sequence of Litorilinea aerophila BAA-2444.</title>
        <authorList>
            <person name="Maclea K.S."/>
            <person name="Maurais E.G."/>
            <person name="Iannazzi L.C."/>
        </authorList>
    </citation>
    <scope>NUCLEOTIDE SEQUENCE [LARGE SCALE GENOMIC DNA]</scope>
    <source>
        <strain evidence="17 18">ATCC BAA-2444</strain>
    </source>
</reference>
<evidence type="ECO:0000313" key="18">
    <source>
        <dbReference type="Proteomes" id="UP000317371"/>
    </source>
</evidence>
<comment type="caution">
    <text evidence="17">The sequence shown here is derived from an EMBL/GenBank/DDBJ whole genome shotgun (WGS) entry which is preliminary data.</text>
</comment>
<comment type="cofactor">
    <cofactor evidence="1">
        <name>Zn(2+)</name>
        <dbReference type="ChEBI" id="CHEBI:29105"/>
    </cofactor>
</comment>
<dbReference type="GO" id="GO:0046872">
    <property type="term" value="F:metal ion binding"/>
    <property type="evidence" value="ECO:0007669"/>
    <property type="project" value="UniProtKB-KW"/>
</dbReference>
<evidence type="ECO:0000256" key="12">
    <source>
        <dbReference type="ARBA" id="ARBA00022884"/>
    </source>
</evidence>
<accession>A0A540VEE0</accession>
<dbReference type="InterPro" id="IPR018165">
    <property type="entry name" value="Ala-tRNA-synth_IIc_core"/>
</dbReference>
<dbReference type="GO" id="GO:0002161">
    <property type="term" value="F:aminoacyl-tRNA deacylase activity"/>
    <property type="evidence" value="ECO:0007669"/>
    <property type="project" value="UniProtKB-ARBA"/>
</dbReference>
<dbReference type="InterPro" id="IPR012947">
    <property type="entry name" value="tRNA_SAD"/>
</dbReference>
<evidence type="ECO:0000256" key="2">
    <source>
        <dbReference type="ARBA" id="ARBA00004496"/>
    </source>
</evidence>
<dbReference type="AlphaFoldDB" id="A0A540VEE0"/>
<sequence>MEAHDRAGTMTIRLYYENAYQTEFDATLVATTTLHGRPAALLDRTGFYPTSGGQPHDTGRLADRQVVDVVAGDDGTIYHLLDAPLTGRAAGELLHGVIDWPRRYDHMQQHSGQHLISQVFYRHFGYETVSVHFGAEESTLDLDVETLSSAQLEEAEGAANDLVYENRPITAYFVDETELDRVPLRRPPAVRGAIRIVEIADFDYSACGGTHCRTTAEIGPIKFLRTERRRGQTRLTFLCGRRAYGHYATTHRLLTEAAALFSTEPAQVPPLIARNLDQVKALQAQVAHLTEALLRHTAADLRARAVPLGPWRLVTHIVSDQEIAAVKTLAGLLQEESSTVALLGCIQEEKASLIVARSADMPLDAGALLRQALRPFGGGGGGRPDFAQGGGVRASELPAVLEAARQAIERQMQA</sequence>
<evidence type="ECO:0000256" key="3">
    <source>
        <dbReference type="ARBA" id="ARBA00008226"/>
    </source>
</evidence>
<dbReference type="SMART" id="SM00863">
    <property type="entry name" value="tRNA_SAD"/>
    <property type="match status" value="1"/>
</dbReference>
<keyword evidence="9" id="KW-0547">Nucleotide-binding</keyword>
<dbReference type="Gene3D" id="2.40.30.130">
    <property type="match status" value="1"/>
</dbReference>
<evidence type="ECO:0000313" key="17">
    <source>
        <dbReference type="EMBL" id="TQE95128.1"/>
    </source>
</evidence>
<dbReference type="Pfam" id="PF07973">
    <property type="entry name" value="tRNA_SAD"/>
    <property type="match status" value="1"/>
</dbReference>
<dbReference type="InterPro" id="IPR051335">
    <property type="entry name" value="Alanyl-tRNA_Editing_Enzymes"/>
</dbReference>
<keyword evidence="14" id="KW-0030">Aminoacyl-tRNA synthetase</keyword>
<keyword evidence="13" id="KW-0648">Protein biosynthesis</keyword>
<keyword evidence="11" id="KW-0067">ATP-binding</keyword>
<dbReference type="Gene3D" id="3.30.980.10">
    <property type="entry name" value="Threonyl-trna Synthetase, Chain A, domain 2"/>
    <property type="match status" value="1"/>
</dbReference>
<evidence type="ECO:0000256" key="9">
    <source>
        <dbReference type="ARBA" id="ARBA00022741"/>
    </source>
</evidence>
<evidence type="ECO:0000259" key="16">
    <source>
        <dbReference type="PROSITE" id="PS50860"/>
    </source>
</evidence>
<dbReference type="InParanoid" id="A0A540VEE0"/>
<keyword evidence="6" id="KW-0820">tRNA-binding</keyword>
<feature type="domain" description="Alanyl-transfer RNA synthetases family profile" evidence="16">
    <location>
        <begin position="1"/>
        <end position="228"/>
    </location>
</feature>